<dbReference type="PANTHER" id="PTHR10696">
    <property type="entry name" value="GAMMA-BUTYROBETAINE HYDROXYLASE-RELATED"/>
    <property type="match status" value="1"/>
</dbReference>
<dbReference type="Pfam" id="PF02668">
    <property type="entry name" value="TauD"/>
    <property type="match status" value="2"/>
</dbReference>
<feature type="region of interest" description="Disordered" evidence="2">
    <location>
        <begin position="1"/>
        <end position="30"/>
    </location>
</feature>
<name>A0A9W8ND66_9PEZI</name>
<dbReference type="GO" id="GO:0016491">
    <property type="term" value="F:oxidoreductase activity"/>
    <property type="evidence" value="ECO:0007669"/>
    <property type="project" value="UniProtKB-KW"/>
</dbReference>
<evidence type="ECO:0000313" key="4">
    <source>
        <dbReference type="EMBL" id="KAJ3569412.1"/>
    </source>
</evidence>
<dbReference type="InterPro" id="IPR050411">
    <property type="entry name" value="AlphaKG_dependent_hydroxylases"/>
</dbReference>
<feature type="domain" description="TauD/TfdA-like" evidence="3">
    <location>
        <begin position="265"/>
        <end position="323"/>
    </location>
</feature>
<protein>
    <recommendedName>
        <fullName evidence="3">TauD/TfdA-like domain-containing protein</fullName>
    </recommendedName>
</protein>
<evidence type="ECO:0000256" key="1">
    <source>
        <dbReference type="ARBA" id="ARBA00023002"/>
    </source>
</evidence>
<dbReference type="PANTHER" id="PTHR10696:SF54">
    <property type="entry name" value="FAMILY OXIDOREDUCTASE, PUTATIVE (AFU_ORTHOLOGUE AFUA_4G13850)-RELATED"/>
    <property type="match status" value="1"/>
</dbReference>
<dbReference type="Proteomes" id="UP001148614">
    <property type="component" value="Unassembled WGS sequence"/>
</dbReference>
<dbReference type="EMBL" id="JANPWZ010001038">
    <property type="protein sequence ID" value="KAJ3569412.1"/>
    <property type="molecule type" value="Genomic_DNA"/>
</dbReference>
<dbReference type="InterPro" id="IPR042098">
    <property type="entry name" value="TauD-like_sf"/>
</dbReference>
<reference evidence="4" key="1">
    <citation type="submission" date="2022-07" db="EMBL/GenBank/DDBJ databases">
        <title>Genome Sequence of Xylaria arbuscula.</title>
        <authorList>
            <person name="Buettner E."/>
        </authorList>
    </citation>
    <scope>NUCLEOTIDE SEQUENCE</scope>
    <source>
        <strain evidence="4">VT107</strain>
    </source>
</reference>
<gene>
    <name evidence="4" type="ORF">NPX13_g6097</name>
</gene>
<dbReference type="VEuPathDB" id="FungiDB:F4678DRAFT_8557"/>
<dbReference type="InterPro" id="IPR003819">
    <property type="entry name" value="TauD/TfdA-like"/>
</dbReference>
<evidence type="ECO:0000259" key="3">
    <source>
        <dbReference type="Pfam" id="PF02668"/>
    </source>
</evidence>
<dbReference type="AlphaFoldDB" id="A0A9W8ND66"/>
<sequence>MMPHAYPVSPHAFAGRHSRSNDGEWELGIPSSPGRNELARLARRPPSIKGSAVWSAVDRKLFKPSTLELGPADVAEVEQALKHFLGLGLDGSEVSRENFPLPVLGSQLRDCAVEIHQGSGVFVIRGLVPEKYSAEDNTILFLGLASYIGDQRGVQSSKGAMLTHVYESKSWTVPREKRHGIHTNKSLPFHNDMGCEILAIHVRSCAAQGGQTYVASAAEICTRRGDFRFVLAPLIEFKSGHIVMSVDPGRIGPHPAVTDGKIPELLPSQALALALLQETARTQQIRLPTRRGDMVFINNWSVLHARESYQDDGSATRHLVRLWLRNSELSLGVPESMKTAWDASFGTKAERVVNKQYPVAPMPEYMEPKFTNGSAAFIVDSDDEVLGS</sequence>
<dbReference type="Gene3D" id="3.60.130.10">
    <property type="entry name" value="Clavaminate synthase-like"/>
    <property type="match status" value="1"/>
</dbReference>
<organism evidence="4 5">
    <name type="scientific">Xylaria arbuscula</name>
    <dbReference type="NCBI Taxonomy" id="114810"/>
    <lineage>
        <taxon>Eukaryota</taxon>
        <taxon>Fungi</taxon>
        <taxon>Dikarya</taxon>
        <taxon>Ascomycota</taxon>
        <taxon>Pezizomycotina</taxon>
        <taxon>Sordariomycetes</taxon>
        <taxon>Xylariomycetidae</taxon>
        <taxon>Xylariales</taxon>
        <taxon>Xylariaceae</taxon>
        <taxon>Xylaria</taxon>
    </lineage>
</organism>
<comment type="caution">
    <text evidence="4">The sequence shown here is derived from an EMBL/GenBank/DDBJ whole genome shotgun (WGS) entry which is preliminary data.</text>
</comment>
<dbReference type="SUPFAM" id="SSF51197">
    <property type="entry name" value="Clavaminate synthase-like"/>
    <property type="match status" value="1"/>
</dbReference>
<feature type="domain" description="TauD/TfdA-like" evidence="3">
    <location>
        <begin position="94"/>
        <end position="220"/>
    </location>
</feature>
<keyword evidence="1" id="KW-0560">Oxidoreductase</keyword>
<accession>A0A9W8ND66</accession>
<keyword evidence="5" id="KW-1185">Reference proteome</keyword>
<proteinExistence type="predicted"/>
<evidence type="ECO:0000313" key="5">
    <source>
        <dbReference type="Proteomes" id="UP001148614"/>
    </source>
</evidence>
<evidence type="ECO:0000256" key="2">
    <source>
        <dbReference type="SAM" id="MobiDB-lite"/>
    </source>
</evidence>